<evidence type="ECO:0000313" key="5">
    <source>
        <dbReference type="Proteomes" id="UP000242180"/>
    </source>
</evidence>
<feature type="compositionally biased region" description="Polar residues" evidence="1">
    <location>
        <begin position="198"/>
        <end position="212"/>
    </location>
</feature>
<dbReference type="InterPro" id="IPR011990">
    <property type="entry name" value="TPR-like_helical_dom_sf"/>
</dbReference>
<dbReference type="Proteomes" id="UP000242180">
    <property type="component" value="Unassembled WGS sequence"/>
</dbReference>
<feature type="compositionally biased region" description="Low complexity" evidence="1">
    <location>
        <begin position="170"/>
        <end position="191"/>
    </location>
</feature>
<evidence type="ECO:0000259" key="3">
    <source>
        <dbReference type="Pfam" id="PF24545"/>
    </source>
</evidence>
<dbReference type="OrthoDB" id="203724at2759"/>
<keyword evidence="5" id="KW-1185">Reference proteome</keyword>
<feature type="domain" description="TPPC8 second Ig-like" evidence="2">
    <location>
        <begin position="821"/>
        <end position="943"/>
    </location>
</feature>
<proteinExistence type="predicted"/>
<comment type="caution">
    <text evidence="4">The sequence shown here is derived from an EMBL/GenBank/DDBJ whole genome shotgun (WGS) entry which is preliminary data.</text>
</comment>
<dbReference type="InterPro" id="IPR024420">
    <property type="entry name" value="TRAPP_III_complex_Trs85"/>
</dbReference>
<feature type="region of interest" description="Disordered" evidence="1">
    <location>
        <begin position="95"/>
        <end position="124"/>
    </location>
</feature>
<dbReference type="PANTHER" id="PTHR12975">
    <property type="entry name" value="TRANSPORT PROTEIN TRAPP"/>
    <property type="match status" value="1"/>
</dbReference>
<protein>
    <submittedName>
        <fullName evidence="4">ER-golgi trafficking TRAPP I complex 85 kDa subunit-domain-containing protein</fullName>
    </submittedName>
</protein>
<sequence length="1140" mass="127570">MVLSLRGPSEHETFDHPVAVFIVISASDPDPMTTITQLYNPNIPSFTVDKPFIDPNVLRYYVILHDRQRATDEQAQATFEKLRRTLGLHCQLLRINSRPGPPPNTDLLDLDASESPAADPGVSDVWNDTLSEAYAVENRLQAYTADLIAQQASADVSGSGSSSNLGHTRSSSVASNQSSASSFPSTPNQSSMVPTPLEMSNASLDSSSYFDPQQQQQAAQQRQISTAASHTIIDDQTMPTVNYGSRMTLEDVDRIKTMVREFAIQSLIPFMERNIQNWNEQVASARRGLTGRLFGAGRRFFGSSSRSSSTHSMQLIPTTGLNVPAGVNQITIYPHSAPEAQMRKLADYAFMIRDYKFAQAIYDTVRRDYATDKAYKYHAGSLEMIGICTLMMNQSLRNKADVDRNFELAVQLYLGRCRSPYQATRTTLIYYELLKAHRMWKDVPTALVRMTGEDSDLRSALFLEQAAHCFLRAPRAMVRKYGFHAVMAAHRYAKANQRQHAFRCYQMALHVFQDQVWSVAQSHIQFALGRQSFHLGRMEEAVTFFCNVLADSKQTAQQQAAHVREFLFIYRQYASQTGFDPRVESLPRFALPSIDAKSVRVSISNAQSHTHSQEEWATMERELLEENIATGYIYGSKKALALQQQDDNRVVCAIGEPATVHIDLYNPLQVPLQLEDIILGCEHRDSMKPSKDKRDAEAEAYESMITGTPIEDSNNMWSFDHFELEKLNEYTLEPLEHKTINLAIIPKKEGSILVKGLHYTLNGTVHIFRPIIKQGKRLNKTAEQMRSVIYAQDHSLDMLVTSPMPLLDLTFHGVPETILSGEVVQTVLEVNNKGNKGMTALRLKTSHATFVCIGNPEDMDKPIYADTNGDNEVYALENRLHDPSVVSIPLPATEGMPGGVLSPGKTTLVPLWIRGDRIGKHHLKFLFSYQSEEDNAAIADRTLRYSLNVQVLPSLKINAFTRPSAAAKRNEYILGIEVENLQTAAGFQLEQLATTSAMWKLVPLSIAMDSPEDVAAKTAVPPRQTAFAYYKVCKAVEGMPETESPLDLQVSKVIFTFALSSRIQWRQGSLQAHPSDIENPPLYLPGDMDLTLYWAVPNMSRRGHHYIIGINLADMKGDISPRARPHSMLSSTPVVEPSRV</sequence>
<dbReference type="SUPFAM" id="SSF48452">
    <property type="entry name" value="TPR-like"/>
    <property type="match status" value="1"/>
</dbReference>
<dbReference type="GO" id="GO:1990072">
    <property type="term" value="C:TRAPPIII protein complex"/>
    <property type="evidence" value="ECO:0007669"/>
    <property type="project" value="TreeGrafter"/>
</dbReference>
<evidence type="ECO:0000313" key="4">
    <source>
        <dbReference type="EMBL" id="ORZ00797.1"/>
    </source>
</evidence>
<dbReference type="Pfam" id="PF12739">
    <property type="entry name" value="TRAPPC-Trs85"/>
    <property type="match status" value="1"/>
</dbReference>
<dbReference type="Pfam" id="PF24545">
    <property type="entry name" value="Ig_TPPC8_1st"/>
    <property type="match status" value="1"/>
</dbReference>
<evidence type="ECO:0000259" key="2">
    <source>
        <dbReference type="Pfam" id="PF24544"/>
    </source>
</evidence>
<feature type="region of interest" description="Disordered" evidence="1">
    <location>
        <begin position="155"/>
        <end position="229"/>
    </location>
</feature>
<dbReference type="InterPro" id="IPR058541">
    <property type="entry name" value="Ig_TPPC8_1st"/>
</dbReference>
<dbReference type="InterPro" id="IPR058538">
    <property type="entry name" value="Ig_TPPC8_2nd"/>
</dbReference>
<dbReference type="PANTHER" id="PTHR12975:SF6">
    <property type="entry name" value="TRAFFICKING PROTEIN PARTICLE COMPLEX SUBUNIT 8"/>
    <property type="match status" value="1"/>
</dbReference>
<accession>A0A1X2HN61</accession>
<reference evidence="4 5" key="1">
    <citation type="submission" date="2016-07" db="EMBL/GenBank/DDBJ databases">
        <title>Pervasive Adenine N6-methylation of Active Genes in Fungi.</title>
        <authorList>
            <consortium name="DOE Joint Genome Institute"/>
            <person name="Mondo S.J."/>
            <person name="Dannebaum R.O."/>
            <person name="Kuo R.C."/>
            <person name="Labutti K."/>
            <person name="Haridas S."/>
            <person name="Kuo A."/>
            <person name="Salamov A."/>
            <person name="Ahrendt S.R."/>
            <person name="Lipzen A."/>
            <person name="Sullivan W."/>
            <person name="Andreopoulos W.B."/>
            <person name="Clum A."/>
            <person name="Lindquist E."/>
            <person name="Daum C."/>
            <person name="Ramamoorthy G.K."/>
            <person name="Gryganskyi A."/>
            <person name="Culley D."/>
            <person name="Magnuson J.K."/>
            <person name="James T.Y."/>
            <person name="O'Malley M.A."/>
            <person name="Stajich J.E."/>
            <person name="Spatafora J.W."/>
            <person name="Visel A."/>
            <person name="Grigoriev I.V."/>
        </authorList>
    </citation>
    <scope>NUCLEOTIDE SEQUENCE [LARGE SCALE GENOMIC DNA]</scope>
    <source>
        <strain evidence="4 5">NRRL 2496</strain>
    </source>
</reference>
<dbReference type="InParanoid" id="A0A1X2HN61"/>
<name>A0A1X2HN61_SYNRA</name>
<gene>
    <name evidence="4" type="ORF">BCR43DRAFT_529622</name>
</gene>
<feature type="compositionally biased region" description="Low complexity" evidence="1">
    <location>
        <begin position="213"/>
        <end position="223"/>
    </location>
</feature>
<dbReference type="EMBL" id="MCGN01000002">
    <property type="protein sequence ID" value="ORZ00797.1"/>
    <property type="molecule type" value="Genomic_DNA"/>
</dbReference>
<dbReference type="AlphaFoldDB" id="A0A1X2HN61"/>
<organism evidence="4 5">
    <name type="scientific">Syncephalastrum racemosum</name>
    <name type="common">Filamentous fungus</name>
    <dbReference type="NCBI Taxonomy" id="13706"/>
    <lineage>
        <taxon>Eukaryota</taxon>
        <taxon>Fungi</taxon>
        <taxon>Fungi incertae sedis</taxon>
        <taxon>Mucoromycota</taxon>
        <taxon>Mucoromycotina</taxon>
        <taxon>Mucoromycetes</taxon>
        <taxon>Mucorales</taxon>
        <taxon>Syncephalastraceae</taxon>
        <taxon>Syncephalastrum</taxon>
    </lineage>
</organism>
<dbReference type="STRING" id="13706.A0A1X2HN61"/>
<evidence type="ECO:0000256" key="1">
    <source>
        <dbReference type="SAM" id="MobiDB-lite"/>
    </source>
</evidence>
<feature type="domain" description="TPPC8 first Ig-like" evidence="3">
    <location>
        <begin position="609"/>
        <end position="819"/>
    </location>
</feature>
<dbReference type="Pfam" id="PF24544">
    <property type="entry name" value="Ig_TPPC8_2nd"/>
    <property type="match status" value="1"/>
</dbReference>